<reference evidence="2" key="1">
    <citation type="submission" date="2018-06" db="EMBL/GenBank/DDBJ databases">
        <title>Complete genome sequences of Mycoplasma anatis, M. anseris and M. cloacale type strains.</title>
        <authorList>
            <person name="Grozner D."/>
            <person name="Forro B."/>
            <person name="Sulyok K.M."/>
            <person name="Marton S."/>
            <person name="Kreizinger Z."/>
            <person name="Banyai K."/>
            <person name="Gyuranecz M."/>
        </authorList>
    </citation>
    <scope>NUCLEOTIDE SEQUENCE [LARGE SCALE GENOMIC DNA]</scope>
    <source>
        <strain evidence="2">ATCC 49234</strain>
    </source>
</reference>
<evidence type="ECO:0000313" key="1">
    <source>
        <dbReference type="EMBL" id="AWX69228.1"/>
    </source>
</evidence>
<accession>A0A2Z4NCE2</accession>
<dbReference type="Proteomes" id="UP000250218">
    <property type="component" value="Chromosome"/>
</dbReference>
<keyword evidence="2" id="KW-1185">Reference proteome</keyword>
<dbReference type="EMBL" id="CP030140">
    <property type="protein sequence ID" value="AWX69228.1"/>
    <property type="molecule type" value="Genomic_DNA"/>
</dbReference>
<proteinExistence type="predicted"/>
<dbReference type="KEGG" id="mane:DP065_00430"/>
<evidence type="ECO:0000313" key="2">
    <source>
        <dbReference type="Proteomes" id="UP000250218"/>
    </source>
</evidence>
<name>A0A2Z4NCE2_9BACT</name>
<organism evidence="1 2">
    <name type="scientific">[Mycoplasma] anseris</name>
    <dbReference type="NCBI Taxonomy" id="92400"/>
    <lineage>
        <taxon>Bacteria</taxon>
        <taxon>Bacillati</taxon>
        <taxon>Mycoplasmatota</taxon>
        <taxon>Mycoplasmoidales</taxon>
        <taxon>Metamycoplasmataceae</taxon>
        <taxon>Metamycoplasma</taxon>
    </lineage>
</organism>
<dbReference type="RefSeq" id="WP_052169657.1">
    <property type="nucleotide sequence ID" value="NZ_CP030140.1"/>
</dbReference>
<dbReference type="AlphaFoldDB" id="A0A2Z4NCE2"/>
<gene>
    <name evidence="1" type="ORF">DP065_00430</name>
</gene>
<protein>
    <submittedName>
        <fullName evidence="1">Uncharacterized protein</fullName>
    </submittedName>
</protein>
<sequence length="97" mass="12021">MKISNYCAKNDKIIKQFKTVVKDFNQFLKLKQMFRQINIVLLEFIEKNLSEDFLLIYKKTFVEKSRDSKWYLKYFSKATYYRKLNQLIKFIEFLFSF</sequence>